<protein>
    <recommendedName>
        <fullName evidence="4">Reverse transcriptase</fullName>
    </recommendedName>
</protein>
<evidence type="ECO:0000256" key="1">
    <source>
        <dbReference type="SAM" id="MobiDB-lite"/>
    </source>
</evidence>
<evidence type="ECO:0000313" key="2">
    <source>
        <dbReference type="EnsemblPlants" id="AUR62017653-RA:cds"/>
    </source>
</evidence>
<dbReference type="EnsemblPlants" id="AUR62017653-RA">
    <property type="protein sequence ID" value="AUR62017653-RA:cds"/>
    <property type="gene ID" value="AUR62017653"/>
</dbReference>
<evidence type="ECO:0008006" key="4">
    <source>
        <dbReference type="Google" id="ProtNLM"/>
    </source>
</evidence>
<dbReference type="Gramene" id="AUR62017653-RA">
    <property type="protein sequence ID" value="AUR62017653-RA:cds"/>
    <property type="gene ID" value="AUR62017653"/>
</dbReference>
<dbReference type="PANTHER" id="PTHR33116">
    <property type="entry name" value="REVERSE TRANSCRIPTASE ZINC-BINDING DOMAIN-CONTAINING PROTEIN-RELATED-RELATED"/>
    <property type="match status" value="1"/>
</dbReference>
<dbReference type="OMA" id="CLKERIW"/>
<proteinExistence type="predicted"/>
<accession>A0A803LRS4</accession>
<keyword evidence="3" id="KW-1185">Reference proteome</keyword>
<dbReference type="Proteomes" id="UP000596660">
    <property type="component" value="Unplaced"/>
</dbReference>
<name>A0A803LRS4_CHEQI</name>
<sequence length="340" mass="38126">MSDQHTPQLGCGIPPSAATQLRSPLPVLPQQHLHSRCPSPIPSTPPTAQQRGLRPPPASPAGSNAGGGVDEPMYERRSDIVATLGVREVDRNEKYLGLPTIIGKSKKLIFACLKERIWKKLQGWKEKLLSRPGKEILIKAVAQAIPTYMMSIFKIPDGLIDEIHSLLAKFWWGSNGAERKMHWHKWDDLCLPKSKGGMGFRDLRVFNHALLAKQGWRLINDDKSLLHCILKVRYFKHSDFIEARRGFDPSYSWRSIWGAKNLLLDGLRWRVGDGSLIKVWEDAWLLNFGSPGVPLPTSGSNPNLKVVMRGGLVRLVSCLCDQHSARSFLLWKSKAVLGRV</sequence>
<feature type="region of interest" description="Disordered" evidence="1">
    <location>
        <begin position="1"/>
        <end position="72"/>
    </location>
</feature>
<dbReference type="AlphaFoldDB" id="A0A803LRS4"/>
<organism evidence="2 3">
    <name type="scientific">Chenopodium quinoa</name>
    <name type="common">Quinoa</name>
    <dbReference type="NCBI Taxonomy" id="63459"/>
    <lineage>
        <taxon>Eukaryota</taxon>
        <taxon>Viridiplantae</taxon>
        <taxon>Streptophyta</taxon>
        <taxon>Embryophyta</taxon>
        <taxon>Tracheophyta</taxon>
        <taxon>Spermatophyta</taxon>
        <taxon>Magnoliopsida</taxon>
        <taxon>eudicotyledons</taxon>
        <taxon>Gunneridae</taxon>
        <taxon>Pentapetalae</taxon>
        <taxon>Caryophyllales</taxon>
        <taxon>Chenopodiaceae</taxon>
        <taxon>Chenopodioideae</taxon>
        <taxon>Atripliceae</taxon>
        <taxon>Chenopodium</taxon>
    </lineage>
</organism>
<reference evidence="2" key="2">
    <citation type="submission" date="2021-03" db="UniProtKB">
        <authorList>
            <consortium name="EnsemblPlants"/>
        </authorList>
    </citation>
    <scope>IDENTIFICATION</scope>
</reference>
<reference evidence="2" key="1">
    <citation type="journal article" date="2017" name="Nature">
        <title>The genome of Chenopodium quinoa.</title>
        <authorList>
            <person name="Jarvis D.E."/>
            <person name="Ho Y.S."/>
            <person name="Lightfoot D.J."/>
            <person name="Schmoeckel S.M."/>
            <person name="Li B."/>
            <person name="Borm T.J.A."/>
            <person name="Ohyanagi H."/>
            <person name="Mineta K."/>
            <person name="Michell C.T."/>
            <person name="Saber N."/>
            <person name="Kharbatia N.M."/>
            <person name="Rupper R.R."/>
            <person name="Sharp A.R."/>
            <person name="Dally N."/>
            <person name="Boughton B.A."/>
            <person name="Woo Y.H."/>
            <person name="Gao G."/>
            <person name="Schijlen E.G.W.M."/>
            <person name="Guo X."/>
            <person name="Momin A.A."/>
            <person name="Negrao S."/>
            <person name="Al-Babili S."/>
            <person name="Gehring C."/>
            <person name="Roessner U."/>
            <person name="Jung C."/>
            <person name="Murphy K."/>
            <person name="Arold S.T."/>
            <person name="Gojobori T."/>
            <person name="van der Linden C.G."/>
            <person name="van Loo E.N."/>
            <person name="Jellen E.N."/>
            <person name="Maughan P.J."/>
            <person name="Tester M."/>
        </authorList>
    </citation>
    <scope>NUCLEOTIDE SEQUENCE [LARGE SCALE GENOMIC DNA]</scope>
    <source>
        <strain evidence="2">cv. PI 614886</strain>
    </source>
</reference>
<dbReference type="PANTHER" id="PTHR33116:SF86">
    <property type="entry name" value="REVERSE TRANSCRIPTASE DOMAIN-CONTAINING PROTEIN"/>
    <property type="match status" value="1"/>
</dbReference>
<evidence type="ECO:0000313" key="3">
    <source>
        <dbReference type="Proteomes" id="UP000596660"/>
    </source>
</evidence>